<dbReference type="SUPFAM" id="SSF48452">
    <property type="entry name" value="TPR-like"/>
    <property type="match status" value="1"/>
</dbReference>
<proteinExistence type="predicted"/>
<sequence length="291" mass="33307">MDKITELFDALEHLFSNTKDTQAKLIALKETWSTPTELALLLPQIARTYGLLSDFENGHKLVSEAEQLLHQIPDSNLKTIIIVRISLERGRLYRSSGKKAESIPFFQDAWDKSLGVEGADYFLVDAGHMMALVMEREQRLNWYEKSIAAAEKSTDKKARGWLGALYNNSAWDEHDLGNYQKALELFQKGLDFRISNNDSQRTINIAKWSVARAQRSLGRYQEALEIQEELANHPNDGYVFEELLELYSALDQKEKVQTVAKKAYELLSKDDWFVKNEAARFEKIKTLALGS</sequence>
<dbReference type="AlphaFoldDB" id="A0AAD5Y104"/>
<dbReference type="Proteomes" id="UP001210925">
    <property type="component" value="Unassembled WGS sequence"/>
</dbReference>
<name>A0AAD5Y104_9FUNG</name>
<accession>A0AAD5Y104</accession>
<dbReference type="Gene3D" id="1.25.40.10">
    <property type="entry name" value="Tetratricopeptide repeat domain"/>
    <property type="match status" value="1"/>
</dbReference>
<comment type="caution">
    <text evidence="1">The sequence shown here is derived from an EMBL/GenBank/DDBJ whole genome shotgun (WGS) entry which is preliminary data.</text>
</comment>
<reference evidence="1" key="1">
    <citation type="submission" date="2020-05" db="EMBL/GenBank/DDBJ databases">
        <title>Phylogenomic resolution of chytrid fungi.</title>
        <authorList>
            <person name="Stajich J.E."/>
            <person name="Amses K."/>
            <person name="Simmons R."/>
            <person name="Seto K."/>
            <person name="Myers J."/>
            <person name="Bonds A."/>
            <person name="Quandt C.A."/>
            <person name="Barry K."/>
            <person name="Liu P."/>
            <person name="Grigoriev I."/>
            <person name="Longcore J.E."/>
            <person name="James T.Y."/>
        </authorList>
    </citation>
    <scope>NUCLEOTIDE SEQUENCE</scope>
    <source>
        <strain evidence="1">PLAUS21</strain>
    </source>
</reference>
<gene>
    <name evidence="1" type="ORF">HK103_001308</name>
</gene>
<dbReference type="EMBL" id="JADGKB010000131">
    <property type="protein sequence ID" value="KAJ3252752.1"/>
    <property type="molecule type" value="Genomic_DNA"/>
</dbReference>
<evidence type="ECO:0008006" key="3">
    <source>
        <dbReference type="Google" id="ProtNLM"/>
    </source>
</evidence>
<evidence type="ECO:0000313" key="1">
    <source>
        <dbReference type="EMBL" id="KAJ3252752.1"/>
    </source>
</evidence>
<evidence type="ECO:0000313" key="2">
    <source>
        <dbReference type="Proteomes" id="UP001210925"/>
    </source>
</evidence>
<dbReference type="InterPro" id="IPR011990">
    <property type="entry name" value="TPR-like_helical_dom_sf"/>
</dbReference>
<keyword evidence="2" id="KW-1185">Reference proteome</keyword>
<organism evidence="1 2">
    <name type="scientific">Boothiomyces macroporosus</name>
    <dbReference type="NCBI Taxonomy" id="261099"/>
    <lineage>
        <taxon>Eukaryota</taxon>
        <taxon>Fungi</taxon>
        <taxon>Fungi incertae sedis</taxon>
        <taxon>Chytridiomycota</taxon>
        <taxon>Chytridiomycota incertae sedis</taxon>
        <taxon>Chytridiomycetes</taxon>
        <taxon>Rhizophydiales</taxon>
        <taxon>Terramycetaceae</taxon>
        <taxon>Boothiomyces</taxon>
    </lineage>
</organism>
<protein>
    <recommendedName>
        <fullName evidence="3">Tetratricopeptide repeat protein</fullName>
    </recommendedName>
</protein>